<dbReference type="Proteomes" id="UP000789405">
    <property type="component" value="Unassembled WGS sequence"/>
</dbReference>
<accession>A0A9N9J2H5</accession>
<name>A0A9N9J2H5_9GLOM</name>
<reference evidence="2" key="1">
    <citation type="submission" date="2021-06" db="EMBL/GenBank/DDBJ databases">
        <authorList>
            <person name="Kallberg Y."/>
            <person name="Tangrot J."/>
            <person name="Rosling A."/>
        </authorList>
    </citation>
    <scope>NUCLEOTIDE SEQUENCE</scope>
    <source>
        <strain evidence="2">MA453B</strain>
    </source>
</reference>
<proteinExistence type="predicted"/>
<comment type="caution">
    <text evidence="2">The sequence shown here is derived from an EMBL/GenBank/DDBJ whole genome shotgun (WGS) entry which is preliminary data.</text>
</comment>
<feature type="compositionally biased region" description="Polar residues" evidence="1">
    <location>
        <begin position="1"/>
        <end position="15"/>
    </location>
</feature>
<organism evidence="2 3">
    <name type="scientific">Dentiscutata erythropus</name>
    <dbReference type="NCBI Taxonomy" id="1348616"/>
    <lineage>
        <taxon>Eukaryota</taxon>
        <taxon>Fungi</taxon>
        <taxon>Fungi incertae sedis</taxon>
        <taxon>Mucoromycota</taxon>
        <taxon>Glomeromycotina</taxon>
        <taxon>Glomeromycetes</taxon>
        <taxon>Diversisporales</taxon>
        <taxon>Gigasporaceae</taxon>
        <taxon>Dentiscutata</taxon>
    </lineage>
</organism>
<feature type="region of interest" description="Disordered" evidence="1">
    <location>
        <begin position="1"/>
        <end position="57"/>
    </location>
</feature>
<sequence>SKDHINSNTLSNSDTNPEDNDTSDESLSGDNIDANNTDDSNETSDTDHSNNPNYSNKNLILKHKKTPAGFGNIFAKDVYHKNGKYMEILVKTQGSIGNFQTHLNVYRITKSIKPIEIIAQPTITEMFHCASGQNIRQKESINHALVKWIVTNLQPLYVLKSESFIKFVHVLNLYYEFIKFVHVLNLYYELPSNKHQWKLKCVD</sequence>
<evidence type="ECO:0000313" key="2">
    <source>
        <dbReference type="EMBL" id="CAG8761535.1"/>
    </source>
</evidence>
<dbReference type="AlphaFoldDB" id="A0A9N9J2H5"/>
<evidence type="ECO:0000256" key="1">
    <source>
        <dbReference type="SAM" id="MobiDB-lite"/>
    </source>
</evidence>
<gene>
    <name evidence="2" type="ORF">DERYTH_LOCUS17861</name>
</gene>
<protein>
    <submittedName>
        <fullName evidence="2">18374_t:CDS:1</fullName>
    </submittedName>
</protein>
<keyword evidence="3" id="KW-1185">Reference proteome</keyword>
<evidence type="ECO:0000313" key="3">
    <source>
        <dbReference type="Proteomes" id="UP000789405"/>
    </source>
</evidence>
<dbReference type="EMBL" id="CAJVPY010017349">
    <property type="protein sequence ID" value="CAG8761535.1"/>
    <property type="molecule type" value="Genomic_DNA"/>
</dbReference>
<feature type="non-terminal residue" evidence="2">
    <location>
        <position position="203"/>
    </location>
</feature>